<proteinExistence type="predicted"/>
<organism evidence="1 2">
    <name type="scientific">Vibrio aestuarianus</name>
    <dbReference type="NCBI Taxonomy" id="28171"/>
    <lineage>
        <taxon>Bacteria</taxon>
        <taxon>Pseudomonadati</taxon>
        <taxon>Pseudomonadota</taxon>
        <taxon>Gammaproteobacteria</taxon>
        <taxon>Vibrionales</taxon>
        <taxon>Vibrionaceae</taxon>
        <taxon>Vibrio</taxon>
    </lineage>
</organism>
<evidence type="ECO:0000313" key="2">
    <source>
        <dbReference type="Proteomes" id="UP001152658"/>
    </source>
</evidence>
<dbReference type="RefSeq" id="WP_168780373.1">
    <property type="nucleotide sequence ID" value="NZ_CALYLC010000003.1"/>
</dbReference>
<name>A0ABN8TMS4_9VIBR</name>
<dbReference type="Proteomes" id="UP001152658">
    <property type="component" value="Unassembled WGS sequence"/>
</dbReference>
<reference evidence="1" key="1">
    <citation type="submission" date="2022-06" db="EMBL/GenBank/DDBJ databases">
        <authorList>
            <person name="Goudenege D."/>
            <person name="Le Roux F."/>
        </authorList>
    </citation>
    <scope>NUCLEOTIDE SEQUENCE</scope>
    <source>
        <strain evidence="1">12-063</strain>
    </source>
</reference>
<accession>A0ABN8TMS4</accession>
<sequence length="99" mass="11161">MSHDFSIKRIKNDKYACFFGYARGVCYTAFNAQEFNGVVSGAFGGKEVTKVEAENGISMIIDKIKKGYPDPTRADELKDFLIENIQGASDEELFYIHYS</sequence>
<dbReference type="EMBL" id="CALYLK010000116">
    <property type="protein sequence ID" value="CAH8208602.1"/>
    <property type="molecule type" value="Genomic_DNA"/>
</dbReference>
<comment type="caution">
    <text evidence="1">The sequence shown here is derived from an EMBL/GenBank/DDBJ whole genome shotgun (WGS) entry which is preliminary data.</text>
</comment>
<evidence type="ECO:0000313" key="1">
    <source>
        <dbReference type="EMBL" id="CAH8208602.1"/>
    </source>
</evidence>
<gene>
    <name evidence="1" type="ORF">VAE063_770006</name>
</gene>
<protein>
    <submittedName>
        <fullName evidence="1">Uncharacterized protein</fullName>
    </submittedName>
</protein>
<keyword evidence="2" id="KW-1185">Reference proteome</keyword>